<name>A0A4P1R8J6_LUPAN</name>
<gene>
    <name evidence="1" type="ORF">TanjilG_00806</name>
</gene>
<dbReference type="Proteomes" id="UP000188354">
    <property type="component" value="Chromosome LG09"/>
</dbReference>
<dbReference type="EMBL" id="CM007369">
    <property type="protein sequence ID" value="OIW04246.1"/>
    <property type="molecule type" value="Genomic_DNA"/>
</dbReference>
<evidence type="ECO:0000313" key="1">
    <source>
        <dbReference type="EMBL" id="OIW04246.1"/>
    </source>
</evidence>
<dbReference type="Gramene" id="OIW04246">
    <property type="protein sequence ID" value="OIW04246"/>
    <property type="gene ID" value="TanjilG_00806"/>
</dbReference>
<organism evidence="1 2">
    <name type="scientific">Lupinus angustifolius</name>
    <name type="common">Narrow-leaved blue lupine</name>
    <dbReference type="NCBI Taxonomy" id="3871"/>
    <lineage>
        <taxon>Eukaryota</taxon>
        <taxon>Viridiplantae</taxon>
        <taxon>Streptophyta</taxon>
        <taxon>Embryophyta</taxon>
        <taxon>Tracheophyta</taxon>
        <taxon>Spermatophyta</taxon>
        <taxon>Magnoliopsida</taxon>
        <taxon>eudicotyledons</taxon>
        <taxon>Gunneridae</taxon>
        <taxon>Pentapetalae</taxon>
        <taxon>rosids</taxon>
        <taxon>fabids</taxon>
        <taxon>Fabales</taxon>
        <taxon>Fabaceae</taxon>
        <taxon>Papilionoideae</taxon>
        <taxon>50 kb inversion clade</taxon>
        <taxon>genistoids sensu lato</taxon>
        <taxon>core genistoids</taxon>
        <taxon>Genisteae</taxon>
        <taxon>Lupinus</taxon>
    </lineage>
</organism>
<reference evidence="1 2" key="1">
    <citation type="journal article" date="2017" name="Plant Biotechnol. J.">
        <title>A comprehensive draft genome sequence for lupin (Lupinus angustifolius), an emerging health food: insights into plant-microbe interactions and legume evolution.</title>
        <authorList>
            <person name="Hane J.K."/>
            <person name="Ming Y."/>
            <person name="Kamphuis L.G."/>
            <person name="Nelson M.N."/>
            <person name="Garg G."/>
            <person name="Atkins C.A."/>
            <person name="Bayer P.E."/>
            <person name="Bravo A."/>
            <person name="Bringans S."/>
            <person name="Cannon S."/>
            <person name="Edwards D."/>
            <person name="Foley R."/>
            <person name="Gao L.L."/>
            <person name="Harrison M.J."/>
            <person name="Huang W."/>
            <person name="Hurgobin B."/>
            <person name="Li S."/>
            <person name="Liu C.W."/>
            <person name="McGrath A."/>
            <person name="Morahan G."/>
            <person name="Murray J."/>
            <person name="Weller J."/>
            <person name="Jian J."/>
            <person name="Singh K.B."/>
        </authorList>
    </citation>
    <scope>NUCLEOTIDE SEQUENCE [LARGE SCALE GENOMIC DNA]</scope>
    <source>
        <strain evidence="2">cv. Tanjil</strain>
        <tissue evidence="1">Whole plant</tissue>
    </source>
</reference>
<proteinExistence type="predicted"/>
<dbReference type="AlphaFoldDB" id="A0A4P1R8J6"/>
<protein>
    <submittedName>
        <fullName evidence="1">Uncharacterized protein</fullName>
    </submittedName>
</protein>
<keyword evidence="2" id="KW-1185">Reference proteome</keyword>
<accession>A0A4P1R8J6</accession>
<evidence type="ECO:0000313" key="2">
    <source>
        <dbReference type="Proteomes" id="UP000188354"/>
    </source>
</evidence>
<sequence length="72" mass="8290">MPFPSPLGILSSESFQRFSTIYSLHGKSEDVERGYTFFLYYRSNGPHLLPSVDITTTYSVERYMIHHEVLGS</sequence>